<keyword evidence="2" id="KW-0472">Membrane</keyword>
<reference evidence="3 4" key="1">
    <citation type="submission" date="2018-03" db="EMBL/GenBank/DDBJ databases">
        <title>Streptomyces dioscori sp. nov., a novel endophytic actinobacterium isolated from bulbil of Dioscorea bulbifera L.</title>
        <authorList>
            <person name="Zhikuan W."/>
        </authorList>
    </citation>
    <scope>NUCLEOTIDE SEQUENCE [LARGE SCALE GENOMIC DNA]</scope>
    <source>
        <strain evidence="3 4">A217</strain>
    </source>
</reference>
<keyword evidence="2" id="KW-1133">Transmembrane helix</keyword>
<evidence type="ECO:0000256" key="2">
    <source>
        <dbReference type="SAM" id="Phobius"/>
    </source>
</evidence>
<protein>
    <submittedName>
        <fullName evidence="3">Uncharacterized protein</fullName>
    </submittedName>
</protein>
<feature type="compositionally biased region" description="Basic residues" evidence="1">
    <location>
        <begin position="35"/>
        <end position="51"/>
    </location>
</feature>
<evidence type="ECO:0000256" key="1">
    <source>
        <dbReference type="SAM" id="MobiDB-lite"/>
    </source>
</evidence>
<name>A0A2P8PXM3_9ACTN</name>
<keyword evidence="2" id="KW-0812">Transmembrane</keyword>
<evidence type="ECO:0000313" key="3">
    <source>
        <dbReference type="EMBL" id="PSM38745.1"/>
    </source>
</evidence>
<organism evidence="3 4">
    <name type="scientific">Streptomyces dioscori</name>
    <dbReference type="NCBI Taxonomy" id="2109333"/>
    <lineage>
        <taxon>Bacteria</taxon>
        <taxon>Bacillati</taxon>
        <taxon>Actinomycetota</taxon>
        <taxon>Actinomycetes</taxon>
        <taxon>Kitasatosporales</taxon>
        <taxon>Streptomycetaceae</taxon>
        <taxon>Streptomyces</taxon>
        <taxon>Streptomyces aurantiacus group</taxon>
    </lineage>
</organism>
<dbReference type="EMBL" id="PYBJ01000028">
    <property type="protein sequence ID" value="PSM38745.1"/>
    <property type="molecule type" value="Genomic_DNA"/>
</dbReference>
<dbReference type="Proteomes" id="UP000240429">
    <property type="component" value="Unassembled WGS sequence"/>
</dbReference>
<proteinExistence type="predicted"/>
<gene>
    <name evidence="3" type="ORF">C6Y14_34750</name>
</gene>
<feature type="transmembrane region" description="Helical" evidence="2">
    <location>
        <begin position="12"/>
        <end position="29"/>
    </location>
</feature>
<evidence type="ECO:0000313" key="4">
    <source>
        <dbReference type="Proteomes" id="UP000240429"/>
    </source>
</evidence>
<feature type="region of interest" description="Disordered" evidence="1">
    <location>
        <begin position="28"/>
        <end position="69"/>
    </location>
</feature>
<comment type="caution">
    <text evidence="3">The sequence shown here is derived from an EMBL/GenBank/DDBJ whole genome shotgun (WGS) entry which is preliminary data.</text>
</comment>
<dbReference type="RefSeq" id="WP_107020866.1">
    <property type="nucleotide sequence ID" value="NZ_KZ679054.1"/>
</dbReference>
<sequence length="87" mass="9066">MSDPISGLTSWVGLLLASLGVLVPLAGLTPPMPTGRHRRTAAPTVRPRHRPVLAPGARRPLGVHEGALDGTANRSVRPYVLCGTEAA</sequence>
<dbReference type="AlphaFoldDB" id="A0A2P8PXM3"/>
<keyword evidence="4" id="KW-1185">Reference proteome</keyword>
<accession>A0A2P8PXM3</accession>